<evidence type="ECO:0000256" key="8">
    <source>
        <dbReference type="ARBA" id="ARBA00061012"/>
    </source>
</evidence>
<feature type="active site" description="For OMPdecase activity" evidence="10">
    <location>
        <position position="69"/>
    </location>
</feature>
<keyword evidence="15" id="KW-1185">Reference proteome</keyword>
<feature type="binding site" evidence="9 11">
    <location>
        <position position="220"/>
    </location>
    <ligand>
        <name>substrate</name>
    </ligand>
</feature>
<keyword evidence="6 9" id="KW-0456">Lyase</keyword>
<evidence type="ECO:0000256" key="1">
    <source>
        <dbReference type="ARBA" id="ARBA00002356"/>
    </source>
</evidence>
<organism evidence="14 15">
    <name type="scientific">Persicimonas caeni</name>
    <dbReference type="NCBI Taxonomy" id="2292766"/>
    <lineage>
        <taxon>Bacteria</taxon>
        <taxon>Deltaproteobacteria</taxon>
        <taxon>Bradymonadales</taxon>
        <taxon>Bradymonadaceae</taxon>
        <taxon>Persicimonas</taxon>
    </lineage>
</organism>
<comment type="similarity">
    <text evidence="8 9">Belongs to the OMP decarboxylase family. Type 1 subfamily.</text>
</comment>
<dbReference type="AlphaFoldDB" id="A0A4Y6PW13"/>
<dbReference type="PANTHER" id="PTHR32119">
    <property type="entry name" value="OROTIDINE 5'-PHOSPHATE DECARBOXYLASE"/>
    <property type="match status" value="1"/>
</dbReference>
<comment type="pathway">
    <text evidence="2 9 12">Pyrimidine metabolism; UMP biosynthesis via de novo pathway; UMP from orotate: step 2/2.</text>
</comment>
<dbReference type="HAMAP" id="MF_01200_B">
    <property type="entry name" value="OMPdecase_type1_B"/>
    <property type="match status" value="1"/>
</dbReference>
<feature type="active site" description="Proton donor" evidence="9">
    <location>
        <position position="69"/>
    </location>
</feature>
<keyword evidence="4 9" id="KW-0210">Decarboxylase</keyword>
<sequence length="240" mass="25695">MNDAQQTKLREHVISALDVATMDEALELVDALDGKLSLFKVGSRMFTRYGPALLDVLAQRDVDVFLDLKFHDIPNTVAGAVESALSFESVFMMTVHASGGADMIARAVEAAAQRTDNPPKIVAVTALTSLSPDDMSQIGVELALDEWAYSLGELALDAGADGLVCSAHEAAQMRDRFGDDPLLVTPGIRPEKKMAKDDDQSRVMTPKDALDTGSDYLVIGRPIYQADDPAGAVEEIGSSL</sequence>
<dbReference type="NCBIfam" id="NF001273">
    <property type="entry name" value="PRK00230.1"/>
    <property type="match status" value="1"/>
</dbReference>
<evidence type="ECO:0000256" key="6">
    <source>
        <dbReference type="ARBA" id="ARBA00023239"/>
    </source>
</evidence>
<dbReference type="InterPro" id="IPR047596">
    <property type="entry name" value="OMPdecase_bac"/>
</dbReference>
<dbReference type="SMART" id="SM00934">
    <property type="entry name" value="OMPdecase"/>
    <property type="match status" value="1"/>
</dbReference>
<dbReference type="PANTHER" id="PTHR32119:SF2">
    <property type="entry name" value="OROTIDINE 5'-PHOSPHATE DECARBOXYLASE"/>
    <property type="match status" value="1"/>
</dbReference>
<dbReference type="UniPathway" id="UPA00070">
    <property type="reaction ID" value="UER00120"/>
</dbReference>
<feature type="binding site" evidence="9 11">
    <location>
        <position position="128"/>
    </location>
    <ligand>
        <name>substrate</name>
    </ligand>
</feature>
<accession>A0A4Y6PW13</accession>
<feature type="active site" description="For OMPdecase activity" evidence="10">
    <location>
        <position position="72"/>
    </location>
</feature>
<evidence type="ECO:0000313" key="15">
    <source>
        <dbReference type="Proteomes" id="UP000315995"/>
    </source>
</evidence>
<feature type="binding site" evidence="9 11">
    <location>
        <position position="189"/>
    </location>
    <ligand>
        <name>substrate</name>
    </ligand>
</feature>
<dbReference type="NCBIfam" id="TIGR01740">
    <property type="entry name" value="pyrF"/>
    <property type="match status" value="1"/>
</dbReference>
<reference evidence="14 15" key="1">
    <citation type="submission" date="2019-06" db="EMBL/GenBank/DDBJ databases">
        <title>Persicimonas caeni gen. nov., sp. nov., a predatory bacterium isolated from solar saltern.</title>
        <authorList>
            <person name="Wang S."/>
        </authorList>
    </citation>
    <scope>NUCLEOTIDE SEQUENCE [LARGE SCALE GENOMIC DNA]</scope>
    <source>
        <strain evidence="14 15">YN101</strain>
    </source>
</reference>
<dbReference type="GO" id="GO:0005829">
    <property type="term" value="C:cytosol"/>
    <property type="evidence" value="ECO:0007669"/>
    <property type="project" value="TreeGrafter"/>
</dbReference>
<feature type="active site" description="For OMPdecase activity" evidence="10">
    <location>
        <position position="67"/>
    </location>
</feature>
<evidence type="ECO:0000259" key="13">
    <source>
        <dbReference type="SMART" id="SM00934"/>
    </source>
</evidence>
<evidence type="ECO:0000256" key="7">
    <source>
        <dbReference type="ARBA" id="ARBA00049157"/>
    </source>
</evidence>
<evidence type="ECO:0000256" key="5">
    <source>
        <dbReference type="ARBA" id="ARBA00022975"/>
    </source>
</evidence>
<dbReference type="RefSeq" id="WP_141198968.1">
    <property type="nucleotide sequence ID" value="NZ_CP041186.1"/>
</dbReference>
<dbReference type="GO" id="GO:0004590">
    <property type="term" value="F:orotidine-5'-phosphate decarboxylase activity"/>
    <property type="evidence" value="ECO:0007669"/>
    <property type="project" value="UniProtKB-UniRule"/>
</dbReference>
<dbReference type="GO" id="GO:0044205">
    <property type="term" value="P:'de novo' UMP biosynthetic process"/>
    <property type="evidence" value="ECO:0007669"/>
    <property type="project" value="UniProtKB-UniRule"/>
</dbReference>
<keyword evidence="5 9" id="KW-0665">Pyrimidine biosynthesis</keyword>
<evidence type="ECO:0000256" key="10">
    <source>
        <dbReference type="PIRSR" id="PIRSR614732-1"/>
    </source>
</evidence>
<feature type="domain" description="Orotidine 5'-phosphate decarboxylase" evidence="13">
    <location>
        <begin position="12"/>
        <end position="236"/>
    </location>
</feature>
<dbReference type="Gene3D" id="3.20.20.70">
    <property type="entry name" value="Aldolase class I"/>
    <property type="match status" value="1"/>
</dbReference>
<protein>
    <recommendedName>
        <fullName evidence="9">Orotidine 5'-phosphate decarboxylase</fullName>
        <ecNumber evidence="9">4.1.1.23</ecNumber>
    </recommendedName>
    <alternativeName>
        <fullName evidence="9">OMP decarboxylase</fullName>
        <shortName evidence="9">OMPDCase</shortName>
        <shortName evidence="9">OMPdecase</shortName>
    </alternativeName>
</protein>
<accession>A0A5B8Y7E1</accession>
<evidence type="ECO:0000256" key="9">
    <source>
        <dbReference type="HAMAP-Rule" id="MF_01200"/>
    </source>
</evidence>
<dbReference type="InterPro" id="IPR001754">
    <property type="entry name" value="OMPdeCOase_dom"/>
</dbReference>
<feature type="binding site" evidence="9">
    <location>
        <begin position="67"/>
        <end position="76"/>
    </location>
    <ligand>
        <name>substrate</name>
    </ligand>
</feature>
<dbReference type="OrthoDB" id="9806203at2"/>
<dbReference type="CDD" id="cd04725">
    <property type="entry name" value="OMP_decarboxylase_like"/>
    <property type="match status" value="1"/>
</dbReference>
<evidence type="ECO:0000256" key="12">
    <source>
        <dbReference type="RuleBase" id="RU000512"/>
    </source>
</evidence>
<dbReference type="EC" id="4.1.1.23" evidence="9"/>
<dbReference type="GO" id="GO:0006207">
    <property type="term" value="P:'de novo' pyrimidine nucleobase biosynthetic process"/>
    <property type="evidence" value="ECO:0007669"/>
    <property type="project" value="InterPro"/>
</dbReference>
<feature type="binding site" evidence="9 11">
    <location>
        <position position="18"/>
    </location>
    <ligand>
        <name>substrate</name>
    </ligand>
</feature>
<feature type="binding site" evidence="9 11">
    <location>
        <position position="221"/>
    </location>
    <ligand>
        <name>substrate</name>
    </ligand>
</feature>
<feature type="binding site" evidence="9 11">
    <location>
        <position position="40"/>
    </location>
    <ligand>
        <name>substrate</name>
    </ligand>
</feature>
<dbReference type="Proteomes" id="UP000315995">
    <property type="component" value="Chromosome"/>
</dbReference>
<dbReference type="FunFam" id="3.20.20.70:FF:000015">
    <property type="entry name" value="Orotidine 5'-phosphate decarboxylase"/>
    <property type="match status" value="1"/>
</dbReference>
<evidence type="ECO:0000256" key="3">
    <source>
        <dbReference type="ARBA" id="ARBA00011738"/>
    </source>
</evidence>
<evidence type="ECO:0000313" key="14">
    <source>
        <dbReference type="EMBL" id="QDG52498.1"/>
    </source>
</evidence>
<gene>
    <name evidence="9 14" type="primary">pyrF</name>
    <name evidence="14" type="ORF">FIV42_17665</name>
</gene>
<feature type="binding site" evidence="9 11">
    <location>
        <position position="200"/>
    </location>
    <ligand>
        <name>substrate</name>
    </ligand>
</feature>
<dbReference type="SUPFAM" id="SSF51366">
    <property type="entry name" value="Ribulose-phoshate binding barrel"/>
    <property type="match status" value="1"/>
</dbReference>
<dbReference type="EMBL" id="CP041186">
    <property type="protein sequence ID" value="QDG52498.1"/>
    <property type="molecule type" value="Genomic_DNA"/>
</dbReference>
<name>A0A4Y6PW13_PERCE</name>
<dbReference type="Pfam" id="PF00215">
    <property type="entry name" value="OMPdecase"/>
    <property type="match status" value="1"/>
</dbReference>
<dbReference type="InterPro" id="IPR013785">
    <property type="entry name" value="Aldolase_TIM"/>
</dbReference>
<proteinExistence type="inferred from homology"/>
<comment type="subunit">
    <text evidence="3 9">Homodimer.</text>
</comment>
<evidence type="ECO:0000256" key="11">
    <source>
        <dbReference type="PIRSR" id="PIRSR614732-2"/>
    </source>
</evidence>
<evidence type="ECO:0000256" key="4">
    <source>
        <dbReference type="ARBA" id="ARBA00022793"/>
    </source>
</evidence>
<dbReference type="InterPro" id="IPR011060">
    <property type="entry name" value="RibuloseP-bd_barrel"/>
</dbReference>
<dbReference type="InterPro" id="IPR014732">
    <property type="entry name" value="OMPdecase"/>
</dbReference>
<dbReference type="InterPro" id="IPR018089">
    <property type="entry name" value="OMPdecase_AS"/>
</dbReference>
<comment type="function">
    <text evidence="1 9">Catalyzes the decarboxylation of orotidine 5'-monophosphate (OMP) to uridine 5'-monophosphate (UMP).</text>
</comment>
<dbReference type="PROSITE" id="PS00156">
    <property type="entry name" value="OMPDECASE"/>
    <property type="match status" value="1"/>
</dbReference>
<evidence type="ECO:0000256" key="2">
    <source>
        <dbReference type="ARBA" id="ARBA00004861"/>
    </source>
</evidence>
<comment type="catalytic activity">
    <reaction evidence="7 9 12">
        <text>orotidine 5'-phosphate + H(+) = UMP + CO2</text>
        <dbReference type="Rhea" id="RHEA:11596"/>
        <dbReference type="ChEBI" id="CHEBI:15378"/>
        <dbReference type="ChEBI" id="CHEBI:16526"/>
        <dbReference type="ChEBI" id="CHEBI:57538"/>
        <dbReference type="ChEBI" id="CHEBI:57865"/>
        <dbReference type="EC" id="4.1.1.23"/>
    </reaction>
</comment>